<name>A0A6A7NCE8_9BURK</name>
<evidence type="ECO:0000256" key="1">
    <source>
        <dbReference type="SAM" id="MobiDB-lite"/>
    </source>
</evidence>
<feature type="compositionally biased region" description="Low complexity" evidence="1">
    <location>
        <begin position="244"/>
        <end position="254"/>
    </location>
</feature>
<gene>
    <name evidence="2" type="ORF">GEV02_32550</name>
</gene>
<feature type="non-terminal residue" evidence="2">
    <location>
        <position position="254"/>
    </location>
</feature>
<reference evidence="2 3" key="1">
    <citation type="submission" date="2019-10" db="EMBL/GenBank/DDBJ databases">
        <title>Two novel species isolated from a subtropical stream in China.</title>
        <authorList>
            <person name="Lu H."/>
        </authorList>
    </citation>
    <scope>NUCLEOTIDE SEQUENCE [LARGE SCALE GENOMIC DNA]</scope>
    <source>
        <strain evidence="2 3">FT29W</strain>
    </source>
</reference>
<dbReference type="EMBL" id="WHUG01000042">
    <property type="protein sequence ID" value="MQA42870.1"/>
    <property type="molecule type" value="Genomic_DNA"/>
</dbReference>
<sequence>MRPADDAPSPYALPFVVAISGHRDLHPDDVPLVAVQLYQAIELIAAALPHTPIHFLSALADGADQLFAEQVLALQRACAAREGDGRRIELVVALPMPFDDYCREQAGGEAEARRDPAGFEAGRLAFAARFRRYSACAGKVFVIPSAPPAALLGTPMTPAEAAYAQLSRYLGIHAQLLLAVWDGQSGGAQFPRLPGGTLDLVHALLHGVERDPHRRSRRRFAEPARGNLLHIYSRRAQSSSDGLPAAPAAGGARR</sequence>
<protein>
    <submittedName>
        <fullName evidence="2">Uncharacterized protein</fullName>
    </submittedName>
</protein>
<organism evidence="2 3">
    <name type="scientific">Rugamonas aquatica</name>
    <dbReference type="NCBI Taxonomy" id="2743357"/>
    <lineage>
        <taxon>Bacteria</taxon>
        <taxon>Pseudomonadati</taxon>
        <taxon>Pseudomonadota</taxon>
        <taxon>Betaproteobacteria</taxon>
        <taxon>Burkholderiales</taxon>
        <taxon>Oxalobacteraceae</taxon>
        <taxon>Telluria group</taxon>
        <taxon>Rugamonas</taxon>
    </lineage>
</organism>
<comment type="caution">
    <text evidence="2">The sequence shown here is derived from an EMBL/GenBank/DDBJ whole genome shotgun (WGS) entry which is preliminary data.</text>
</comment>
<dbReference type="Proteomes" id="UP000440498">
    <property type="component" value="Unassembled WGS sequence"/>
</dbReference>
<dbReference type="Gene3D" id="3.40.50.450">
    <property type="match status" value="1"/>
</dbReference>
<evidence type="ECO:0000313" key="2">
    <source>
        <dbReference type="EMBL" id="MQA42870.1"/>
    </source>
</evidence>
<dbReference type="AlphaFoldDB" id="A0A6A7NCE8"/>
<accession>A0A6A7NCE8</accession>
<proteinExistence type="predicted"/>
<feature type="region of interest" description="Disordered" evidence="1">
    <location>
        <begin position="235"/>
        <end position="254"/>
    </location>
</feature>
<evidence type="ECO:0000313" key="3">
    <source>
        <dbReference type="Proteomes" id="UP000440498"/>
    </source>
</evidence>
<keyword evidence="3" id="KW-1185">Reference proteome</keyword>